<dbReference type="InterPro" id="IPR006710">
    <property type="entry name" value="Glyco_hydro_43"/>
</dbReference>
<dbReference type="AlphaFoldDB" id="A0A378CEZ6"/>
<evidence type="ECO:0000313" key="7">
    <source>
        <dbReference type="EMBL" id="STV69900.1"/>
    </source>
</evidence>
<dbReference type="GO" id="GO:0016020">
    <property type="term" value="C:membrane"/>
    <property type="evidence" value="ECO:0007669"/>
    <property type="project" value="InterPro"/>
</dbReference>
<proteinExistence type="inferred from homology"/>
<feature type="transmembrane region" description="Helical" evidence="6">
    <location>
        <begin position="42"/>
        <end position="61"/>
    </location>
</feature>
<reference evidence="7 8" key="1">
    <citation type="submission" date="2018-06" db="EMBL/GenBank/DDBJ databases">
        <authorList>
            <consortium name="Pathogen Informatics"/>
            <person name="Doyle S."/>
        </authorList>
    </citation>
    <scope>NUCLEOTIDE SEQUENCE [LARGE SCALE GENOMIC DNA]</scope>
    <source>
        <strain evidence="7 8">NCTC11679</strain>
    </source>
</reference>
<dbReference type="GO" id="GO:0005975">
    <property type="term" value="P:carbohydrate metabolic process"/>
    <property type="evidence" value="ECO:0007669"/>
    <property type="project" value="InterPro"/>
</dbReference>
<dbReference type="GO" id="GO:0004553">
    <property type="term" value="F:hydrolase activity, hydrolyzing O-glycosyl compounds"/>
    <property type="evidence" value="ECO:0007669"/>
    <property type="project" value="InterPro"/>
</dbReference>
<evidence type="ECO:0000313" key="8">
    <source>
        <dbReference type="Proteomes" id="UP000255239"/>
    </source>
</evidence>
<comment type="similarity">
    <text evidence="1">Belongs to the glycosyl hydrolase 43 family.</text>
</comment>
<keyword evidence="6" id="KW-0472">Membrane</keyword>
<feature type="transmembrane region" description="Helical" evidence="6">
    <location>
        <begin position="365"/>
        <end position="387"/>
    </location>
</feature>
<dbReference type="PANTHER" id="PTHR43817:SF1">
    <property type="entry name" value="HYDROLASE, FAMILY 43, PUTATIVE (AFU_ORTHOLOGUE AFUA_3G01660)-RELATED"/>
    <property type="match status" value="1"/>
</dbReference>
<dbReference type="Gene3D" id="1.20.1250.20">
    <property type="entry name" value="MFS general substrate transporter like domains"/>
    <property type="match status" value="1"/>
</dbReference>
<evidence type="ECO:0000256" key="6">
    <source>
        <dbReference type="SAM" id="Phobius"/>
    </source>
</evidence>
<dbReference type="InterPro" id="IPR023296">
    <property type="entry name" value="Glyco_hydro_beta-prop_sf"/>
</dbReference>
<dbReference type="GO" id="GO:0006814">
    <property type="term" value="P:sodium ion transport"/>
    <property type="evidence" value="ECO:0007669"/>
    <property type="project" value="InterPro"/>
</dbReference>
<feature type="transmembrane region" description="Helical" evidence="6">
    <location>
        <begin position="297"/>
        <end position="315"/>
    </location>
</feature>
<feature type="transmembrane region" description="Helical" evidence="6">
    <location>
        <begin position="152"/>
        <end position="170"/>
    </location>
</feature>
<dbReference type="FunFam" id="1.20.1250.20:FF:000045">
    <property type="entry name" value="Glycoside-pentoside-hexuronide family transporter"/>
    <property type="match status" value="1"/>
</dbReference>
<keyword evidence="2" id="KW-0732">Signal</keyword>
<dbReference type="Pfam" id="PF13347">
    <property type="entry name" value="MFS_2"/>
    <property type="match status" value="1"/>
</dbReference>
<keyword evidence="3" id="KW-0378">Hydrolase</keyword>
<feature type="transmembrane region" description="Helical" evidence="6">
    <location>
        <begin position="407"/>
        <end position="429"/>
    </location>
</feature>
<dbReference type="InterPro" id="IPR036259">
    <property type="entry name" value="MFS_trans_sf"/>
</dbReference>
<feature type="transmembrane region" description="Helical" evidence="6">
    <location>
        <begin position="266"/>
        <end position="285"/>
    </location>
</feature>
<dbReference type="InterPro" id="IPR001927">
    <property type="entry name" value="Na/Gal_symport"/>
</dbReference>
<keyword evidence="6" id="KW-1133">Transmembrane helix</keyword>
<evidence type="ECO:0000256" key="2">
    <source>
        <dbReference type="ARBA" id="ARBA00022729"/>
    </source>
</evidence>
<feature type="transmembrane region" description="Helical" evidence="6">
    <location>
        <begin position="182"/>
        <end position="204"/>
    </location>
</feature>
<dbReference type="PANTHER" id="PTHR43817">
    <property type="entry name" value="GLYCOSYL HYDROLASE"/>
    <property type="match status" value="1"/>
</dbReference>
<gene>
    <name evidence="7" type="primary">yicJ_5</name>
    <name evidence="7" type="ORF">NCTC11679_04727</name>
</gene>
<dbReference type="Gene3D" id="2.115.10.20">
    <property type="entry name" value="Glycosyl hydrolase domain, family 43"/>
    <property type="match status" value="1"/>
</dbReference>
<feature type="site" description="Important for catalytic activity, responsible for pKa modulation of the active site Glu and correct orientation of both the proton donor and substrate" evidence="5">
    <location>
        <position position="602"/>
    </location>
</feature>
<accession>A0A378CEZ6</accession>
<name>A0A378CEZ6_KLEPN</name>
<dbReference type="Proteomes" id="UP000255239">
    <property type="component" value="Unassembled WGS sequence"/>
</dbReference>
<feature type="transmembrane region" description="Helical" evidence="6">
    <location>
        <begin position="82"/>
        <end position="98"/>
    </location>
</feature>
<dbReference type="SUPFAM" id="SSF103473">
    <property type="entry name" value="MFS general substrate transporter"/>
    <property type="match status" value="1"/>
</dbReference>
<evidence type="ECO:0000256" key="1">
    <source>
        <dbReference type="ARBA" id="ARBA00009865"/>
    </source>
</evidence>
<feature type="transmembrane region" description="Helical" evidence="6">
    <location>
        <begin position="12"/>
        <end position="36"/>
    </location>
</feature>
<protein>
    <submittedName>
        <fullName evidence="7">GPH family transporter</fullName>
    </submittedName>
</protein>
<dbReference type="NCBIfam" id="TIGR00792">
    <property type="entry name" value="gph"/>
    <property type="match status" value="1"/>
</dbReference>
<dbReference type="SUPFAM" id="SSF75005">
    <property type="entry name" value="Arabinanase/levansucrase/invertase"/>
    <property type="match status" value="1"/>
</dbReference>
<feature type="transmembrane region" description="Helical" evidence="6">
    <location>
        <begin position="110"/>
        <end position="131"/>
    </location>
</feature>
<keyword evidence="6" id="KW-0812">Transmembrane</keyword>
<sequence>MAENTLSIREKIGYGMGDAGCNIIFGAIMLFVNYFYTDIFGLAPALVGVLLLSVRVIDAVTDPIMGALADRTRSKYGRFRPWLLWIAFPYALFSVLMFTTPEWTYNSKVIYAFVTYFLLSITYTAINIPYCSLGTVMTADPKERVACQSYRFVMVGIATLLLSLTLLPMADWFGGADKAKGYQMAMTVLAFIGMCMFLFCFATVRERIRPAVQTNDELKKDLKDVWKNDQWVRILLLTLCNVCPGFIRMAATMYYVTWVMGQSTHFATLFISLGVVGMMIGSMLAKVLTDRWCKLQVFFWTNIVLAVFSCAFYFFNPHATTLIMVLYFLLNILHQIPSPLHWSLMSDVDDYGEWKTGKRITGISFSGNLFFLKVGLAVAGAMVGFLLSWYGYDAGAKAQSASALNGIVLLFSVIPGVGYLITAGVVRLLKVDRTLMRQIQSDLEKRRSNYSELNEYQELKTSEHVRKGLMNNWPNPFIEQRADPFILRHLSHYYFIASVPEYDRLEIRRAVTLEGLRDAEPVVVWRAPQSGPMSQLIWAPELHEIDGKWYIYFAATHTHNLDALGMFQHRMFVLECADSDPLTGRWQEKGQVVTPFDTFALDATTFTHQGKRWYLWAQKSPHIEGNSNLYLAEMANPWTLKGEPVMLSKPEFDWECRGFKVNEGPAVLMHGDKLFISYSASATDENYCMGLLWIDRQADPLQPANWHKAPQPVFRTSYENRQYGPGHNSFTQTPEGEDVLVYHARNYTEIEGDPLYDPNRHTRLKLVSWREDGMPDFGIPPADTL</sequence>
<dbReference type="CDD" id="cd17332">
    <property type="entry name" value="MFS_MelB_like"/>
    <property type="match status" value="1"/>
</dbReference>
<evidence type="ECO:0000256" key="4">
    <source>
        <dbReference type="ARBA" id="ARBA00023295"/>
    </source>
</evidence>
<dbReference type="CDD" id="cd18817">
    <property type="entry name" value="GH43f_LbAraf43-like"/>
    <property type="match status" value="1"/>
</dbReference>
<feature type="transmembrane region" description="Helical" evidence="6">
    <location>
        <begin position="321"/>
        <end position="344"/>
    </location>
</feature>
<evidence type="ECO:0000256" key="3">
    <source>
        <dbReference type="ARBA" id="ARBA00022801"/>
    </source>
</evidence>
<dbReference type="EMBL" id="UGMG01000001">
    <property type="protein sequence ID" value="STV69900.1"/>
    <property type="molecule type" value="Genomic_DNA"/>
</dbReference>
<organism evidence="7 8">
    <name type="scientific">Klebsiella pneumoniae</name>
    <dbReference type="NCBI Taxonomy" id="573"/>
    <lineage>
        <taxon>Bacteria</taxon>
        <taxon>Pseudomonadati</taxon>
        <taxon>Pseudomonadota</taxon>
        <taxon>Gammaproteobacteria</taxon>
        <taxon>Enterobacterales</taxon>
        <taxon>Enterobacteriaceae</taxon>
        <taxon>Klebsiella/Raoultella group</taxon>
        <taxon>Klebsiella</taxon>
        <taxon>Klebsiella pneumoniae complex</taxon>
    </lineage>
</organism>
<feature type="transmembrane region" description="Helical" evidence="6">
    <location>
        <begin position="231"/>
        <end position="254"/>
    </location>
</feature>
<dbReference type="Pfam" id="PF04616">
    <property type="entry name" value="Glyco_hydro_43"/>
    <property type="match status" value="1"/>
</dbReference>
<evidence type="ECO:0000256" key="5">
    <source>
        <dbReference type="PIRSR" id="PIRSR606710-2"/>
    </source>
</evidence>
<keyword evidence="4" id="KW-0326">Glycosidase</keyword>